<comment type="caution">
    <text evidence="3">The sequence shown here is derived from an EMBL/GenBank/DDBJ whole genome shotgun (WGS) entry which is preliminary data.</text>
</comment>
<dbReference type="Proteomes" id="UP000323454">
    <property type="component" value="Unassembled WGS sequence"/>
</dbReference>
<sequence length="179" mass="17887">MVGIYRLIGATVLGGAMAASFAVGTPASAQPRAALDPICQAADLGLSFGHAEGAAGTVYRAVQFTNYGDNTCVLQGFPGVSYVDGDGNQVGAAARRDGPAGSLVTLDPGATASAIVGFVQIGLFDPAVCQPTPVAGIQVYPPDSTESLFLEMPGQQGCAGDVSPSAQLKVLPMTDDPGA</sequence>
<proteinExistence type="predicted"/>
<protein>
    <submittedName>
        <fullName evidence="3">DUF4232 domain-containing protein</fullName>
    </submittedName>
</protein>
<dbReference type="Pfam" id="PF14016">
    <property type="entry name" value="DUF4232"/>
    <property type="match status" value="1"/>
</dbReference>
<evidence type="ECO:0000313" key="4">
    <source>
        <dbReference type="Proteomes" id="UP000323454"/>
    </source>
</evidence>
<feature type="signal peptide" evidence="1">
    <location>
        <begin position="1"/>
        <end position="18"/>
    </location>
</feature>
<keyword evidence="1" id="KW-0732">Signal</keyword>
<evidence type="ECO:0000256" key="1">
    <source>
        <dbReference type="SAM" id="SignalP"/>
    </source>
</evidence>
<keyword evidence="4" id="KW-1185">Reference proteome</keyword>
<feature type="chain" id="PRO_5038421935" evidence="1">
    <location>
        <begin position="19"/>
        <end position="179"/>
    </location>
</feature>
<reference evidence="3 4" key="1">
    <citation type="submission" date="2019-09" db="EMBL/GenBank/DDBJ databases">
        <title>Goodfellowia gen. nov., a new genus of the Pseudonocardineae related to Actinoalloteichus, containing Goodfellowia coeruleoviolacea gen. nov., comb. nov. gen. nov., comb. nov.</title>
        <authorList>
            <person name="Labeda D."/>
        </authorList>
    </citation>
    <scope>NUCLEOTIDE SEQUENCE [LARGE SCALE GENOMIC DNA]</scope>
    <source>
        <strain evidence="3 4">AN110305</strain>
    </source>
</reference>
<evidence type="ECO:0000313" key="3">
    <source>
        <dbReference type="EMBL" id="KAA2262978.1"/>
    </source>
</evidence>
<feature type="domain" description="DUF4232" evidence="2">
    <location>
        <begin position="39"/>
        <end position="173"/>
    </location>
</feature>
<dbReference type="InterPro" id="IPR025326">
    <property type="entry name" value="DUF4232"/>
</dbReference>
<organism evidence="3 4">
    <name type="scientific">Solihabitans fulvus</name>
    <dbReference type="NCBI Taxonomy" id="1892852"/>
    <lineage>
        <taxon>Bacteria</taxon>
        <taxon>Bacillati</taxon>
        <taxon>Actinomycetota</taxon>
        <taxon>Actinomycetes</taxon>
        <taxon>Pseudonocardiales</taxon>
        <taxon>Pseudonocardiaceae</taxon>
        <taxon>Solihabitans</taxon>
    </lineage>
</organism>
<dbReference type="EMBL" id="VUOB01000019">
    <property type="protein sequence ID" value="KAA2262978.1"/>
    <property type="molecule type" value="Genomic_DNA"/>
</dbReference>
<dbReference type="AlphaFoldDB" id="A0A5B2XGP0"/>
<evidence type="ECO:0000259" key="2">
    <source>
        <dbReference type="Pfam" id="PF14016"/>
    </source>
</evidence>
<gene>
    <name evidence="3" type="ORF">F0L68_10980</name>
</gene>
<reference evidence="3 4" key="2">
    <citation type="submission" date="2019-09" db="EMBL/GenBank/DDBJ databases">
        <authorList>
            <person name="Jin C."/>
        </authorList>
    </citation>
    <scope>NUCLEOTIDE SEQUENCE [LARGE SCALE GENOMIC DNA]</scope>
    <source>
        <strain evidence="3 4">AN110305</strain>
    </source>
</reference>
<dbReference type="OrthoDB" id="3268346at2"/>
<accession>A0A5B2XGP0</accession>
<name>A0A5B2XGP0_9PSEU</name>